<name>A0A8S1PZS9_PARPR</name>
<reference evidence="2" key="1">
    <citation type="submission" date="2021-01" db="EMBL/GenBank/DDBJ databases">
        <authorList>
            <consortium name="Genoscope - CEA"/>
            <person name="William W."/>
        </authorList>
    </citation>
    <scope>NUCLEOTIDE SEQUENCE</scope>
</reference>
<dbReference type="Pfam" id="PF06658">
    <property type="entry name" value="DUF1168"/>
    <property type="match status" value="1"/>
</dbReference>
<accession>A0A8S1PZS9</accession>
<keyword evidence="3" id="KW-1185">Reference proteome</keyword>
<evidence type="ECO:0000256" key="1">
    <source>
        <dbReference type="SAM" id="MobiDB-lite"/>
    </source>
</evidence>
<dbReference type="InterPro" id="IPR009548">
    <property type="entry name" value="Prkrip1"/>
</dbReference>
<feature type="region of interest" description="Disordered" evidence="1">
    <location>
        <begin position="121"/>
        <end position="166"/>
    </location>
</feature>
<dbReference type="GO" id="GO:0004860">
    <property type="term" value="F:protein kinase inhibitor activity"/>
    <property type="evidence" value="ECO:0007669"/>
    <property type="project" value="TreeGrafter"/>
</dbReference>
<feature type="compositionally biased region" description="Low complexity" evidence="1">
    <location>
        <begin position="125"/>
        <end position="139"/>
    </location>
</feature>
<dbReference type="GO" id="GO:0003725">
    <property type="term" value="F:double-stranded RNA binding"/>
    <property type="evidence" value="ECO:0007669"/>
    <property type="project" value="InterPro"/>
</dbReference>
<dbReference type="AlphaFoldDB" id="A0A8S1PZS9"/>
<dbReference type="PANTHER" id="PTHR13507">
    <property type="entry name" value="PRKR-INTERACTING PROTEIN 1"/>
    <property type="match status" value="1"/>
</dbReference>
<dbReference type="GO" id="GO:0005730">
    <property type="term" value="C:nucleolus"/>
    <property type="evidence" value="ECO:0007669"/>
    <property type="project" value="TreeGrafter"/>
</dbReference>
<proteinExistence type="predicted"/>
<sequence>MYNSFCDEISKRPSIWVERTTITKSATAAAGSGDLHAYRRFKRAETLRQREEEEINYERLEHEEFQQTREEKFMQSQEITNKKHNKRVQEKLKLKMKKQLKKVEREALQLNKFENDGSFLEKFLQQQQQNKQQQNQENQENQEKEKECIKKDEEKKVQQSQNSDDE</sequence>
<dbReference type="GO" id="GO:0019901">
    <property type="term" value="F:protein kinase binding"/>
    <property type="evidence" value="ECO:0007669"/>
    <property type="project" value="TreeGrafter"/>
</dbReference>
<protein>
    <submittedName>
        <fullName evidence="2">Uncharacterized protein</fullName>
    </submittedName>
</protein>
<feature type="compositionally biased region" description="Basic and acidic residues" evidence="1">
    <location>
        <begin position="141"/>
        <end position="157"/>
    </location>
</feature>
<dbReference type="Proteomes" id="UP000688137">
    <property type="component" value="Unassembled WGS sequence"/>
</dbReference>
<dbReference type="PANTHER" id="PTHR13507:SF0">
    <property type="entry name" value="PRKR-INTERACTING PROTEIN 1"/>
    <property type="match status" value="1"/>
</dbReference>
<gene>
    <name evidence="2" type="ORF">PPRIM_AZ9-3.1.T1380042</name>
</gene>
<dbReference type="EMBL" id="CAJJDM010000142">
    <property type="protein sequence ID" value="CAD8108754.1"/>
    <property type="molecule type" value="Genomic_DNA"/>
</dbReference>
<evidence type="ECO:0000313" key="2">
    <source>
        <dbReference type="EMBL" id="CAD8108754.1"/>
    </source>
</evidence>
<dbReference type="OMA" id="SIWVERT"/>
<organism evidence="2 3">
    <name type="scientific">Paramecium primaurelia</name>
    <dbReference type="NCBI Taxonomy" id="5886"/>
    <lineage>
        <taxon>Eukaryota</taxon>
        <taxon>Sar</taxon>
        <taxon>Alveolata</taxon>
        <taxon>Ciliophora</taxon>
        <taxon>Intramacronucleata</taxon>
        <taxon>Oligohymenophorea</taxon>
        <taxon>Peniculida</taxon>
        <taxon>Parameciidae</taxon>
        <taxon>Paramecium</taxon>
    </lineage>
</organism>
<evidence type="ECO:0000313" key="3">
    <source>
        <dbReference type="Proteomes" id="UP000688137"/>
    </source>
</evidence>
<comment type="caution">
    <text evidence="2">The sequence shown here is derived from an EMBL/GenBank/DDBJ whole genome shotgun (WGS) entry which is preliminary data.</text>
</comment>